<dbReference type="InterPro" id="IPR022050">
    <property type="entry name" value="T_hemolysin"/>
</dbReference>
<dbReference type="AlphaFoldDB" id="A0A011M611"/>
<name>A0A011M611_9PROT</name>
<evidence type="ECO:0000313" key="2">
    <source>
        <dbReference type="Proteomes" id="UP000020218"/>
    </source>
</evidence>
<reference evidence="1" key="1">
    <citation type="submission" date="2014-02" db="EMBL/GenBank/DDBJ databases">
        <title>Expanding our view of genomic diversity in Candidatus Accumulibacter clades.</title>
        <authorList>
            <person name="Skennerton C.T."/>
            <person name="Barr J.J."/>
            <person name="Slater F.R."/>
            <person name="Bond P.L."/>
            <person name="Tyson G.W."/>
        </authorList>
    </citation>
    <scope>NUCLEOTIDE SEQUENCE [LARGE SCALE GENOMIC DNA]</scope>
</reference>
<organism evidence="1 2">
    <name type="scientific">Candidatus Accumulibacter adjunctus</name>
    <dbReference type="NCBI Taxonomy" id="1454001"/>
    <lineage>
        <taxon>Bacteria</taxon>
        <taxon>Pseudomonadati</taxon>
        <taxon>Pseudomonadota</taxon>
        <taxon>Betaproteobacteria</taxon>
        <taxon>Candidatus Accumulibacter</taxon>
    </lineage>
</organism>
<sequence>MQPARRHFFDNQSDAVTVTHADPASPRRAEAESFIRQVFARHHAADVTSFAPNLVLFERRQHIVAACGWRPAASEKLFLECYLEQPIEHAITGLAQQPVRRDEIVEVGNLAADKPGGTIQVVLALTAHLDRLGYKWLSFTATRELIAILNRLGLPALALAPADPQRLGEAAAAWGSYYSQQPVVVAGRIRTALARVGRRA</sequence>
<evidence type="ECO:0000313" key="1">
    <source>
        <dbReference type="EMBL" id="EXI65003.1"/>
    </source>
</evidence>
<protein>
    <submittedName>
        <fullName evidence="1">Thermostable hemolysin</fullName>
    </submittedName>
</protein>
<dbReference type="STRING" id="1454001.AW08_03544"/>
<accession>A0A011M611</accession>
<dbReference type="Pfam" id="PF12261">
    <property type="entry name" value="T_hemolysin"/>
    <property type="match status" value="1"/>
</dbReference>
<comment type="caution">
    <text evidence="1">The sequence shown here is derived from an EMBL/GenBank/DDBJ whole genome shotgun (WGS) entry which is preliminary data.</text>
</comment>
<dbReference type="PATRIC" id="fig|1454001.3.peg.3582"/>
<dbReference type="Proteomes" id="UP000020218">
    <property type="component" value="Unassembled WGS sequence"/>
</dbReference>
<dbReference type="EMBL" id="JFAX01000030">
    <property type="protein sequence ID" value="EXI65003.1"/>
    <property type="molecule type" value="Genomic_DNA"/>
</dbReference>
<gene>
    <name evidence="1" type="ORF">AW08_03544</name>
</gene>
<keyword evidence="2" id="KW-1185">Reference proteome</keyword>
<proteinExistence type="predicted"/>